<dbReference type="PANTHER" id="PTHR20858">
    <property type="entry name" value="PHOSPHOMETHYLPYRIMIDINE KINASE"/>
    <property type="match status" value="1"/>
</dbReference>
<keyword evidence="9" id="KW-0784">Thiamine biosynthesis</keyword>
<evidence type="ECO:0000256" key="4">
    <source>
        <dbReference type="ARBA" id="ARBA00004769"/>
    </source>
</evidence>
<dbReference type="Proteomes" id="UP000192775">
    <property type="component" value="Chromosome"/>
</dbReference>
<comment type="function">
    <text evidence="3">Catalyzes the phosphorylation of hydroxymethylpyrimidine phosphate (HMP-P) to HMP-PP, and of HMP to HMP-P.</text>
</comment>
<dbReference type="NCBIfam" id="TIGR00097">
    <property type="entry name" value="HMP-P_kinase"/>
    <property type="match status" value="1"/>
</dbReference>
<dbReference type="GO" id="GO:0005829">
    <property type="term" value="C:cytosol"/>
    <property type="evidence" value="ECO:0007669"/>
    <property type="project" value="TreeGrafter"/>
</dbReference>
<dbReference type="FunFam" id="3.40.1190.20:FF:000003">
    <property type="entry name" value="Phosphomethylpyrimidine kinase ThiD"/>
    <property type="match status" value="1"/>
</dbReference>
<keyword evidence="6" id="KW-0547">Nucleotide-binding</keyword>
<evidence type="ECO:0000256" key="9">
    <source>
        <dbReference type="ARBA" id="ARBA00022977"/>
    </source>
</evidence>
<keyword evidence="5" id="KW-0808">Transferase</keyword>
<evidence type="ECO:0000259" key="10">
    <source>
        <dbReference type="Pfam" id="PF03070"/>
    </source>
</evidence>
<evidence type="ECO:0000313" key="13">
    <source>
        <dbReference type="Proteomes" id="UP000192775"/>
    </source>
</evidence>
<dbReference type="Gene3D" id="3.40.1190.20">
    <property type="match status" value="1"/>
</dbReference>
<feature type="domain" description="Thiaminase-2/PQQC" evidence="10">
    <location>
        <begin position="311"/>
        <end position="496"/>
    </location>
</feature>
<keyword evidence="8" id="KW-0067">ATP-binding</keyword>
<dbReference type="AlphaFoldDB" id="A0A1X9LH79"/>
<proteinExistence type="predicted"/>
<dbReference type="InterPro" id="IPR013749">
    <property type="entry name" value="PM/HMP-P_kinase-1"/>
</dbReference>
<dbReference type="GO" id="GO:0009228">
    <property type="term" value="P:thiamine biosynthetic process"/>
    <property type="evidence" value="ECO:0007669"/>
    <property type="project" value="UniProtKB-KW"/>
</dbReference>
<sequence length="505" mass="53640">MGSELVTALPPVPRVLSIAGTDPTGGAGIQADLKSIAANGGYGMAVVTALVAQNTHGVRSVHVPPASFLAEQLEAVSDDVAIDAVKIGMLGTREVVDTVRGWLERTDPPAVVLDPVMVATSGDRLLDASAEQALRDLLSLADVVTPNIPELAILAGEGVAADWSAVLAQAARVSERHGVIVLAKGGHLAGDDVPDALVDATGGAVSVSEYPGARIHASNTHGTGCSLSSALATRYARSKDWGGAVAESKRWLAESIREGADLGVGSGRGPVSHFAGLWARGGLDTRPLPGEVEADWWEHIRGVRESIDELPFVRGLGDGTLGREAFVWYLAQDALYLRDYSRVLAIASRLAPTTAEQAFWAQAAHGAIAAELQLHESWISEDDLRDVRPGATTTAYLDHLLAAGARGDYAVLIAALLPCFWLYHDVGTRLHPLSHDAHPYRSWLDTYADVAFETSTRRAVELVMAAASEADPARRSSMRQAFRRSAEFEHAFFAAPLREEGTPRD</sequence>
<dbReference type="InterPro" id="IPR016084">
    <property type="entry name" value="Haem_Oase-like_multi-hlx"/>
</dbReference>
<feature type="domain" description="Pyridoxamine kinase/Phosphomethylpyrimidine kinase" evidence="11">
    <location>
        <begin position="22"/>
        <end position="271"/>
    </location>
</feature>
<dbReference type="CDD" id="cd01169">
    <property type="entry name" value="HMPP_kinase"/>
    <property type="match status" value="1"/>
</dbReference>
<keyword evidence="7 12" id="KW-0418">Kinase</keyword>
<evidence type="ECO:0000256" key="8">
    <source>
        <dbReference type="ARBA" id="ARBA00022840"/>
    </source>
</evidence>
<organism evidence="12 13">
    <name type="scientific">Cnuibacter physcomitrellae</name>
    <dbReference type="NCBI Taxonomy" id="1619308"/>
    <lineage>
        <taxon>Bacteria</taxon>
        <taxon>Bacillati</taxon>
        <taxon>Actinomycetota</taxon>
        <taxon>Actinomycetes</taxon>
        <taxon>Micrococcales</taxon>
        <taxon>Microbacteriaceae</taxon>
        <taxon>Cnuibacter</taxon>
    </lineage>
</organism>
<dbReference type="GO" id="GO:0008972">
    <property type="term" value="F:phosphomethylpyrimidine kinase activity"/>
    <property type="evidence" value="ECO:0007669"/>
    <property type="project" value="UniProtKB-EC"/>
</dbReference>
<comment type="pathway">
    <text evidence="4">Cofactor biosynthesis; thiamine diphosphate biosynthesis; 4-amino-2-methyl-5-diphosphomethylpyrimidine from 5-amino-1-(5-phospho-D-ribosyl)imidazole: step 3/3.</text>
</comment>
<dbReference type="NCBIfam" id="NF011301">
    <property type="entry name" value="PRK14713.1"/>
    <property type="match status" value="1"/>
</dbReference>
<evidence type="ECO:0000256" key="6">
    <source>
        <dbReference type="ARBA" id="ARBA00022741"/>
    </source>
</evidence>
<comment type="catalytic activity">
    <reaction evidence="1">
        <text>4-amino-5-hydroxymethyl-2-methylpyrimidine + ATP = 4-amino-2-methyl-5-(phosphooxymethyl)pyrimidine + ADP + H(+)</text>
        <dbReference type="Rhea" id="RHEA:23096"/>
        <dbReference type="ChEBI" id="CHEBI:15378"/>
        <dbReference type="ChEBI" id="CHEBI:16892"/>
        <dbReference type="ChEBI" id="CHEBI:30616"/>
        <dbReference type="ChEBI" id="CHEBI:58354"/>
        <dbReference type="ChEBI" id="CHEBI:456216"/>
        <dbReference type="EC" id="2.7.1.49"/>
    </reaction>
</comment>
<dbReference type="InterPro" id="IPR004305">
    <property type="entry name" value="Thiaminase-2/PQQC"/>
</dbReference>
<dbReference type="SUPFAM" id="SSF48613">
    <property type="entry name" value="Heme oxygenase-like"/>
    <property type="match status" value="1"/>
</dbReference>
<dbReference type="EMBL" id="CP020715">
    <property type="protein sequence ID" value="ARJ04544.1"/>
    <property type="molecule type" value="Genomic_DNA"/>
</dbReference>
<evidence type="ECO:0000256" key="2">
    <source>
        <dbReference type="ARBA" id="ARBA00000565"/>
    </source>
</evidence>
<dbReference type="InterPro" id="IPR029056">
    <property type="entry name" value="Ribokinase-like"/>
</dbReference>
<evidence type="ECO:0000313" key="12">
    <source>
        <dbReference type="EMBL" id="ARJ04544.1"/>
    </source>
</evidence>
<reference evidence="12 13" key="1">
    <citation type="submission" date="2017-04" db="EMBL/GenBank/DDBJ databases">
        <authorList>
            <person name="Afonso C.L."/>
            <person name="Miller P.J."/>
            <person name="Scott M.A."/>
            <person name="Spackman E."/>
            <person name="Goraichik I."/>
            <person name="Dimitrov K.M."/>
            <person name="Suarez D.L."/>
            <person name="Swayne D.E."/>
        </authorList>
    </citation>
    <scope>NUCLEOTIDE SEQUENCE [LARGE SCALE GENOMIC DNA]</scope>
    <source>
        <strain evidence="13">XA(T)</strain>
    </source>
</reference>
<dbReference type="CDD" id="cd19365">
    <property type="entry name" value="TenA_C-like"/>
    <property type="match status" value="1"/>
</dbReference>
<dbReference type="UniPathway" id="UPA00060">
    <property type="reaction ID" value="UER00138"/>
</dbReference>
<gene>
    <name evidence="12" type="ORF">B5808_04365</name>
</gene>
<accession>A0A1X9LH79</accession>
<evidence type="ECO:0000256" key="1">
    <source>
        <dbReference type="ARBA" id="ARBA00000151"/>
    </source>
</evidence>
<dbReference type="PANTHER" id="PTHR20858:SF17">
    <property type="entry name" value="HYDROXYMETHYLPYRIMIDINE_PHOSPHOMETHYLPYRIMIDINE KINASE THI20-RELATED"/>
    <property type="match status" value="1"/>
</dbReference>
<evidence type="ECO:0000259" key="11">
    <source>
        <dbReference type="Pfam" id="PF08543"/>
    </source>
</evidence>
<dbReference type="GO" id="GO:0008902">
    <property type="term" value="F:hydroxymethylpyrimidine kinase activity"/>
    <property type="evidence" value="ECO:0007669"/>
    <property type="project" value="UniProtKB-EC"/>
</dbReference>
<dbReference type="STRING" id="1619308.B5808_04365"/>
<dbReference type="InterPro" id="IPR004399">
    <property type="entry name" value="HMP/HMP-P_kinase_dom"/>
</dbReference>
<dbReference type="Pfam" id="PF08543">
    <property type="entry name" value="Phos_pyr_kin"/>
    <property type="match status" value="1"/>
</dbReference>
<dbReference type="Gene3D" id="1.20.910.10">
    <property type="entry name" value="Heme oxygenase-like"/>
    <property type="match status" value="1"/>
</dbReference>
<dbReference type="KEGG" id="cphy:B5808_04365"/>
<dbReference type="GO" id="GO:0005524">
    <property type="term" value="F:ATP binding"/>
    <property type="evidence" value="ECO:0007669"/>
    <property type="project" value="UniProtKB-KW"/>
</dbReference>
<evidence type="ECO:0000256" key="5">
    <source>
        <dbReference type="ARBA" id="ARBA00022679"/>
    </source>
</evidence>
<dbReference type="GO" id="GO:0009229">
    <property type="term" value="P:thiamine diphosphate biosynthetic process"/>
    <property type="evidence" value="ECO:0007669"/>
    <property type="project" value="UniProtKB-UniPathway"/>
</dbReference>
<dbReference type="SUPFAM" id="SSF53613">
    <property type="entry name" value="Ribokinase-like"/>
    <property type="match status" value="1"/>
</dbReference>
<protein>
    <submittedName>
        <fullName evidence="12">Bifunctional hydroxymethylpyrimidine kinase/phosphomethylpyrimidine kinase</fullName>
    </submittedName>
</protein>
<evidence type="ECO:0000256" key="3">
    <source>
        <dbReference type="ARBA" id="ARBA00003848"/>
    </source>
</evidence>
<name>A0A1X9LH79_9MICO</name>
<comment type="catalytic activity">
    <reaction evidence="2">
        <text>4-amino-2-methyl-5-(phosphooxymethyl)pyrimidine + ATP = 4-amino-2-methyl-5-(diphosphooxymethyl)pyrimidine + ADP</text>
        <dbReference type="Rhea" id="RHEA:19893"/>
        <dbReference type="ChEBI" id="CHEBI:30616"/>
        <dbReference type="ChEBI" id="CHEBI:57841"/>
        <dbReference type="ChEBI" id="CHEBI:58354"/>
        <dbReference type="ChEBI" id="CHEBI:456216"/>
        <dbReference type="EC" id="2.7.4.7"/>
    </reaction>
</comment>
<keyword evidence="13" id="KW-1185">Reference proteome</keyword>
<dbReference type="Pfam" id="PF03070">
    <property type="entry name" value="TENA_THI-4"/>
    <property type="match status" value="1"/>
</dbReference>
<evidence type="ECO:0000256" key="7">
    <source>
        <dbReference type="ARBA" id="ARBA00022777"/>
    </source>
</evidence>